<accession>A0ABX4W801</accession>
<proteinExistence type="predicted"/>
<dbReference type="RefSeq" id="WP_102969119.1">
    <property type="nucleotide sequence ID" value="NZ_POSM01000026.1"/>
</dbReference>
<dbReference type="Proteomes" id="UP000236547">
    <property type="component" value="Unassembled WGS sequence"/>
</dbReference>
<dbReference type="Pfam" id="PF09669">
    <property type="entry name" value="Phage_pRha"/>
    <property type="match status" value="1"/>
</dbReference>
<gene>
    <name evidence="1" type="ORF">C1O25_16105</name>
</gene>
<organism evidence="1 2">
    <name type="scientific">Vibrio diazotrophicus</name>
    <dbReference type="NCBI Taxonomy" id="685"/>
    <lineage>
        <taxon>Bacteria</taxon>
        <taxon>Pseudomonadati</taxon>
        <taxon>Pseudomonadota</taxon>
        <taxon>Gammaproteobacteria</taxon>
        <taxon>Vibrionales</taxon>
        <taxon>Vibrionaceae</taxon>
        <taxon>Vibrio</taxon>
    </lineage>
</organism>
<sequence>MTTLTSPIASAKSNDLVFISKTNHLVTDSRHVAEYFGKRHDNVIRAIKSLGCSSEFNRLNFEGVHYHDTKGEVRQAYQMTKDGFMFLVMGFTGKRSAEIKERYIGAFNEMEQKLSQQQNEIMQVIPPKSMRLLMDIEKGHIVSTQIVPEDKFIFRLADIPKLIREPGYFNVEELLTLNQAINEQLKLCVQAKLF</sequence>
<protein>
    <submittedName>
        <fullName evidence="1">Rha family transcriptional regulator</fullName>
    </submittedName>
</protein>
<dbReference type="InterPro" id="IPR014054">
    <property type="entry name" value="Phage_regulatory_Rha"/>
</dbReference>
<reference evidence="1 2" key="1">
    <citation type="submission" date="2018-01" db="EMBL/GenBank/DDBJ databases">
        <title>Draft genome sequences of six Vibrio diazotrophicus strains isolated from deep-sea sediments of the Baltic Sea.</title>
        <authorList>
            <person name="Castillo D."/>
            <person name="Vandieken V."/>
            <person name="Chiang O."/>
            <person name="Middelboe M."/>
        </authorList>
    </citation>
    <scope>NUCLEOTIDE SEQUENCE [LARGE SCALE GENOMIC DNA]</scope>
    <source>
        <strain evidence="1 2">65.10M</strain>
    </source>
</reference>
<keyword evidence="2" id="KW-1185">Reference proteome</keyword>
<dbReference type="EMBL" id="POSM01000026">
    <property type="protein sequence ID" value="PNH99587.1"/>
    <property type="molecule type" value="Genomic_DNA"/>
</dbReference>
<name>A0ABX4W801_VIBDI</name>
<comment type="caution">
    <text evidence="1">The sequence shown here is derived from an EMBL/GenBank/DDBJ whole genome shotgun (WGS) entry which is preliminary data.</text>
</comment>
<dbReference type="NCBIfam" id="TIGR02681">
    <property type="entry name" value="phage_pRha"/>
    <property type="match status" value="1"/>
</dbReference>
<evidence type="ECO:0000313" key="1">
    <source>
        <dbReference type="EMBL" id="PNH99587.1"/>
    </source>
</evidence>
<evidence type="ECO:0000313" key="2">
    <source>
        <dbReference type="Proteomes" id="UP000236547"/>
    </source>
</evidence>